<dbReference type="GO" id="GO:0052592">
    <property type="term" value="F:oxidoreductase activity, acting on CH or CH2 groups, with an iron-sulfur protein as acceptor"/>
    <property type="evidence" value="ECO:0007669"/>
    <property type="project" value="TreeGrafter"/>
</dbReference>
<dbReference type="InterPro" id="IPR045220">
    <property type="entry name" value="FRHB/FDHB/HCAR-like"/>
</dbReference>
<dbReference type="InterPro" id="IPR007525">
    <property type="entry name" value="FrhB_FdhB_C"/>
</dbReference>
<proteinExistence type="predicted"/>
<keyword evidence="3" id="KW-0411">Iron-sulfur</keyword>
<evidence type="ECO:0000259" key="4">
    <source>
        <dbReference type="PROSITE" id="PS51379"/>
    </source>
</evidence>
<dbReference type="InterPro" id="IPR007516">
    <property type="entry name" value="Co_F420_Hydgase/DH_bsu_N"/>
</dbReference>
<dbReference type="PANTHER" id="PTHR31332">
    <property type="entry name" value="7-HYDROXYMETHYL CHLOROPHYLL A REDUCTASE, CHLOROPLASTIC"/>
    <property type="match status" value="1"/>
</dbReference>
<reference evidence="5 6" key="1">
    <citation type="submission" date="2010-05" db="EMBL/GenBank/DDBJ databases">
        <title>Complete sequence of Methanococcus voltae A3.</title>
        <authorList>
            <consortium name="US DOE Joint Genome Institute"/>
            <person name="Lucas S."/>
            <person name="Copeland A."/>
            <person name="Lapidus A."/>
            <person name="Cheng J.-F."/>
            <person name="Bruce D."/>
            <person name="Goodwin L."/>
            <person name="Pitluck S."/>
            <person name="Lowry S."/>
            <person name="Clum A."/>
            <person name="Land M."/>
            <person name="Hauser L."/>
            <person name="Kyrpides N."/>
            <person name="Mikhailova N."/>
            <person name="Whitman W.B."/>
            <person name="Woyke T."/>
        </authorList>
    </citation>
    <scope>NUCLEOTIDE SEQUENCE [LARGE SCALE GENOMIC DNA]</scope>
    <source>
        <strain evidence="6">ATCC BAA-1334 / A3</strain>
    </source>
</reference>
<name>D7DQF8_METV3</name>
<dbReference type="OrthoDB" id="38261at2157"/>
<dbReference type="GO" id="GO:0051536">
    <property type="term" value="F:iron-sulfur cluster binding"/>
    <property type="evidence" value="ECO:0007669"/>
    <property type="project" value="UniProtKB-KW"/>
</dbReference>
<keyword evidence="1" id="KW-0479">Metal-binding</keyword>
<evidence type="ECO:0000256" key="1">
    <source>
        <dbReference type="ARBA" id="ARBA00022723"/>
    </source>
</evidence>
<evidence type="ECO:0000313" key="6">
    <source>
        <dbReference type="Proteomes" id="UP000007722"/>
    </source>
</evidence>
<gene>
    <name evidence="5" type="ordered locus">Mvol_1429</name>
</gene>
<dbReference type="AlphaFoldDB" id="D7DQF8"/>
<dbReference type="Pfam" id="PF04432">
    <property type="entry name" value="FrhB_FdhB_C"/>
    <property type="match status" value="1"/>
</dbReference>
<dbReference type="InterPro" id="IPR017900">
    <property type="entry name" value="4Fe4S_Fe_S_CS"/>
</dbReference>
<dbReference type="FunCoup" id="D7DQF8">
    <property type="interactions" value="1"/>
</dbReference>
<dbReference type="GO" id="GO:0046872">
    <property type="term" value="F:metal ion binding"/>
    <property type="evidence" value="ECO:0007669"/>
    <property type="project" value="UniProtKB-KW"/>
</dbReference>
<dbReference type="EMBL" id="CP002057">
    <property type="protein sequence ID" value="ADI37085.1"/>
    <property type="molecule type" value="Genomic_DNA"/>
</dbReference>
<dbReference type="KEGG" id="mvo:Mvol_1429"/>
<organism evidence="5 6">
    <name type="scientific">Methanococcus voltae (strain ATCC BAA-1334 / A3)</name>
    <dbReference type="NCBI Taxonomy" id="456320"/>
    <lineage>
        <taxon>Archaea</taxon>
        <taxon>Methanobacteriati</taxon>
        <taxon>Methanobacteriota</taxon>
        <taxon>Methanomada group</taxon>
        <taxon>Methanococci</taxon>
        <taxon>Methanococcales</taxon>
        <taxon>Methanococcaceae</taxon>
        <taxon>Methanococcus</taxon>
    </lineage>
</organism>
<sequence>MINKSYLDLKKEVWDVGTCSGCGACVAVCPCDNIFFMEDEPMRVGCDQIKCGKLESSESPLSFEFCKVTNYNVKCGACYDACPRTSSSILTKKVPESSIGEYIEIKTAKAIKSNDSVQSGGVVTALLAEAFDEDLIDGAIVMLEDKWTMEPESFLATSKEEVLKSSGSRYSWNVPILEALREAVYDKKLKRLAIVGTPCVMESINSIVNSNNDLLKPFEKAIRFKIGLFCYETMKYGPLIEMLKKEGINPWDIKKMEIGKGKFIVILDNGNIKSYKIKELEQIVRTGCKYCKDFTGYPSDLSVGNVGSPEGVSTIIIRNNWGKGLFDKAIINRYIEVKDPVKTEDITKLAEMKIRDRKDISIN</sequence>
<dbReference type="InterPro" id="IPR017896">
    <property type="entry name" value="4Fe4S_Fe-S-bd"/>
</dbReference>
<keyword evidence="2" id="KW-0408">Iron</keyword>
<accession>D7DQF8</accession>
<keyword evidence="6" id="KW-1185">Reference proteome</keyword>
<dbReference type="PROSITE" id="PS51379">
    <property type="entry name" value="4FE4S_FER_2"/>
    <property type="match status" value="1"/>
</dbReference>
<dbReference type="Gene3D" id="3.30.70.20">
    <property type="match status" value="1"/>
</dbReference>
<dbReference type="eggNOG" id="arCOG02650">
    <property type="taxonomic scope" value="Archaea"/>
</dbReference>
<dbReference type="InParanoid" id="D7DQF8"/>
<dbReference type="SUPFAM" id="SSF54862">
    <property type="entry name" value="4Fe-4S ferredoxins"/>
    <property type="match status" value="1"/>
</dbReference>
<dbReference type="HOGENOM" id="CLU_037958_0_0_2"/>
<feature type="domain" description="4Fe-4S ferredoxin-type" evidence="4">
    <location>
        <begin position="10"/>
        <end position="40"/>
    </location>
</feature>
<dbReference type="PROSITE" id="PS00198">
    <property type="entry name" value="4FE4S_FER_1"/>
    <property type="match status" value="1"/>
</dbReference>
<evidence type="ECO:0000313" key="5">
    <source>
        <dbReference type="EMBL" id="ADI37085.1"/>
    </source>
</evidence>
<evidence type="ECO:0000256" key="3">
    <source>
        <dbReference type="ARBA" id="ARBA00023014"/>
    </source>
</evidence>
<dbReference type="Proteomes" id="UP000007722">
    <property type="component" value="Chromosome"/>
</dbReference>
<dbReference type="PANTHER" id="PTHR31332:SF0">
    <property type="entry name" value="7-HYDROXYMETHYL CHLOROPHYLL A REDUCTASE, CHLOROPLASTIC"/>
    <property type="match status" value="1"/>
</dbReference>
<dbReference type="Pfam" id="PF04422">
    <property type="entry name" value="FrhB_FdhB_N"/>
    <property type="match status" value="1"/>
</dbReference>
<protein>
    <submittedName>
        <fullName evidence="5">Coenzyme F420 hydrogenase/dehydrogenase beta subunit domain protein</fullName>
    </submittedName>
</protein>
<dbReference type="STRING" id="456320.Mvol_1429"/>
<evidence type="ECO:0000256" key="2">
    <source>
        <dbReference type="ARBA" id="ARBA00023004"/>
    </source>
</evidence>